<comment type="subcellular location">
    <subcellularLocation>
        <location evidence="2">Mitochondrion inner membrane</location>
        <topology evidence="2">Multi-pass membrane protein</topology>
    </subcellularLocation>
</comment>
<feature type="compositionally biased region" description="Basic and acidic residues" evidence="18">
    <location>
        <begin position="70"/>
        <end position="79"/>
    </location>
</feature>
<evidence type="ECO:0000313" key="20">
    <source>
        <dbReference type="Proteomes" id="UP001642360"/>
    </source>
</evidence>
<comment type="subunit">
    <text evidence="4">Homodimer; disulfide-linked.</text>
</comment>
<accession>A0ABC8T116</accession>
<dbReference type="PANTHER" id="PTHR31803:SF6">
    <property type="entry name" value="UBIQUINOL OXIDASE 2, MITOCHONDRIAL"/>
    <property type="match status" value="1"/>
</dbReference>
<dbReference type="Pfam" id="PF01786">
    <property type="entry name" value="AOX"/>
    <property type="match status" value="1"/>
</dbReference>
<feature type="region of interest" description="Disordered" evidence="18">
    <location>
        <begin position="68"/>
        <end position="90"/>
    </location>
</feature>
<organism evidence="19 20">
    <name type="scientific">Ilex paraguariensis</name>
    <name type="common">yerba mate</name>
    <dbReference type="NCBI Taxonomy" id="185542"/>
    <lineage>
        <taxon>Eukaryota</taxon>
        <taxon>Viridiplantae</taxon>
        <taxon>Streptophyta</taxon>
        <taxon>Embryophyta</taxon>
        <taxon>Tracheophyta</taxon>
        <taxon>Spermatophyta</taxon>
        <taxon>Magnoliopsida</taxon>
        <taxon>eudicotyledons</taxon>
        <taxon>Gunneridae</taxon>
        <taxon>Pentapetalae</taxon>
        <taxon>asterids</taxon>
        <taxon>campanulids</taxon>
        <taxon>Aquifoliales</taxon>
        <taxon>Aquifoliaceae</taxon>
        <taxon>Ilex</taxon>
    </lineage>
</organism>
<keyword evidence="12" id="KW-1133">Transmembrane helix</keyword>
<evidence type="ECO:0000256" key="6">
    <source>
        <dbReference type="ARBA" id="ARBA00022660"/>
    </source>
</evidence>
<evidence type="ECO:0000256" key="12">
    <source>
        <dbReference type="ARBA" id="ARBA00022989"/>
    </source>
</evidence>
<keyword evidence="13 17" id="KW-0560">Oxidoreductase</keyword>
<evidence type="ECO:0000256" key="8">
    <source>
        <dbReference type="ARBA" id="ARBA00022723"/>
    </source>
</evidence>
<evidence type="ECO:0000256" key="4">
    <source>
        <dbReference type="ARBA" id="ARBA00011748"/>
    </source>
</evidence>
<evidence type="ECO:0000256" key="15">
    <source>
        <dbReference type="ARBA" id="ARBA00023128"/>
    </source>
</evidence>
<dbReference type="GO" id="GO:0106292">
    <property type="term" value="F:superoxide-generating NADPH oxidase activity"/>
    <property type="evidence" value="ECO:0007669"/>
    <property type="project" value="UniProtKB-ARBA"/>
</dbReference>
<evidence type="ECO:0000256" key="14">
    <source>
        <dbReference type="ARBA" id="ARBA00023004"/>
    </source>
</evidence>
<evidence type="ECO:0000256" key="1">
    <source>
        <dbReference type="ARBA" id="ARBA00001192"/>
    </source>
</evidence>
<dbReference type="InterPro" id="IPR038659">
    <property type="entry name" value="AOX_sf"/>
</dbReference>
<evidence type="ECO:0000256" key="2">
    <source>
        <dbReference type="ARBA" id="ARBA00004448"/>
    </source>
</evidence>
<keyword evidence="5" id="KW-0813">Transport</keyword>
<keyword evidence="8 17" id="KW-0479">Metal-binding</keyword>
<gene>
    <name evidence="19" type="ORF">ILEXP_LOCUS32089</name>
</gene>
<keyword evidence="10" id="KW-0809">Transit peptide</keyword>
<keyword evidence="7 17" id="KW-0812">Transmembrane</keyword>
<keyword evidence="11 17" id="KW-0249">Electron transport</keyword>
<evidence type="ECO:0000256" key="9">
    <source>
        <dbReference type="ARBA" id="ARBA00022792"/>
    </source>
</evidence>
<protein>
    <recommendedName>
        <fullName evidence="17">Ubiquinol oxidase</fullName>
        <ecNumber evidence="17">1.10.3.11</ecNumber>
    </recommendedName>
</protein>
<evidence type="ECO:0000256" key="18">
    <source>
        <dbReference type="SAM" id="MobiDB-lite"/>
    </source>
</evidence>
<dbReference type="FunFam" id="1.20.1260.140:FF:000001">
    <property type="entry name" value="Ubiquinol oxidase"/>
    <property type="match status" value="1"/>
</dbReference>
<evidence type="ECO:0000256" key="13">
    <source>
        <dbReference type="ARBA" id="ARBA00023002"/>
    </source>
</evidence>
<comment type="similarity">
    <text evidence="3 17">Belongs to the alternative oxidase family.</text>
</comment>
<comment type="cofactor">
    <cofactor evidence="17">
        <name>Fe cation</name>
        <dbReference type="ChEBI" id="CHEBI:24875"/>
    </cofactor>
    <text evidence="17">Binds 2 iron ions per subunit.</text>
</comment>
<dbReference type="InterPro" id="IPR002680">
    <property type="entry name" value="AOX"/>
</dbReference>
<dbReference type="Gene3D" id="1.20.1260.140">
    <property type="entry name" value="Alternative oxidase"/>
    <property type="match status" value="1"/>
</dbReference>
<dbReference type="AlphaFoldDB" id="A0ABC8T116"/>
<dbReference type="Proteomes" id="UP001642360">
    <property type="component" value="Unassembled WGS sequence"/>
</dbReference>
<comment type="caution">
    <text evidence="19">The sequence shown here is derived from an EMBL/GenBank/DDBJ whole genome shotgun (WGS) entry which is preliminary data.</text>
</comment>
<keyword evidence="14 17" id="KW-0408">Iron</keyword>
<keyword evidence="6 17" id="KW-0679">Respiratory chain</keyword>
<dbReference type="CDD" id="cd01053">
    <property type="entry name" value="AOX"/>
    <property type="match status" value="1"/>
</dbReference>
<evidence type="ECO:0000256" key="7">
    <source>
        <dbReference type="ARBA" id="ARBA00022692"/>
    </source>
</evidence>
<evidence type="ECO:0000313" key="19">
    <source>
        <dbReference type="EMBL" id="CAK9163124.1"/>
    </source>
</evidence>
<dbReference type="GO" id="GO:0102721">
    <property type="term" value="F:ubiquinol:oxygen oxidoreductase activity"/>
    <property type="evidence" value="ECO:0007669"/>
    <property type="project" value="UniProtKB-EC"/>
</dbReference>
<dbReference type="GO" id="GO:0009916">
    <property type="term" value="F:alternative oxidase activity"/>
    <property type="evidence" value="ECO:0007669"/>
    <property type="project" value="UniProtKB-UniRule"/>
</dbReference>
<evidence type="ECO:0000256" key="10">
    <source>
        <dbReference type="ARBA" id="ARBA00022946"/>
    </source>
</evidence>
<evidence type="ECO:0000256" key="11">
    <source>
        <dbReference type="ARBA" id="ARBA00022982"/>
    </source>
</evidence>
<sequence length="347" mass="39378">MNQLMVRSVFRHAITGSKYSRYISSAAASPLSAVAVVTSSDEAVVVRGQGLGFLGGAPWSWRTMSTAAEPEARKVEKESSTAVPGKKKNEESGEVVVSSYWGISRPKITREDGTEWPWNCFMPWETYQSDLSIDLKKHHVPKNFTDKFAYRTVKLLRIPTDIFFQRRYGCRAMMLETVAAVPGMVGGMLLHLRSLRKFQQSGGWIKALLEEAENERMHLMTMVELVKPKWYERLLVLTVQGVFFNSFFVLYLLSPKLAHRIVGYLEEEAIHSYTEYLQDIDSGAIENVPAPAIAIDYWRLPKDATLKDVITVVRADEAHHRDVNHFASDLHFQGKELREAPAPLSYH</sequence>
<name>A0ABC8T116_9AQUA</name>
<comment type="catalytic activity">
    <reaction evidence="1 17">
        <text>2 a ubiquinol + O2 = 2 a ubiquinone + 2 H2O</text>
        <dbReference type="Rhea" id="RHEA:30255"/>
        <dbReference type="Rhea" id="RHEA-COMP:9565"/>
        <dbReference type="Rhea" id="RHEA-COMP:9566"/>
        <dbReference type="ChEBI" id="CHEBI:15377"/>
        <dbReference type="ChEBI" id="CHEBI:15379"/>
        <dbReference type="ChEBI" id="CHEBI:16389"/>
        <dbReference type="ChEBI" id="CHEBI:17976"/>
        <dbReference type="EC" id="1.10.3.11"/>
    </reaction>
</comment>
<evidence type="ECO:0000256" key="5">
    <source>
        <dbReference type="ARBA" id="ARBA00022448"/>
    </source>
</evidence>
<dbReference type="PANTHER" id="PTHR31803">
    <property type="entry name" value="ALTERNATIVE OXIDASE"/>
    <property type="match status" value="1"/>
</dbReference>
<dbReference type="EC" id="1.10.3.11" evidence="17"/>
<dbReference type="GO" id="GO:0098803">
    <property type="term" value="C:respiratory chain complex"/>
    <property type="evidence" value="ECO:0007669"/>
    <property type="project" value="UniProtKB-UniRule"/>
</dbReference>
<keyword evidence="20" id="KW-1185">Reference proteome</keyword>
<keyword evidence="15" id="KW-0496">Mitochondrion</keyword>
<evidence type="ECO:0000256" key="16">
    <source>
        <dbReference type="ARBA" id="ARBA00023136"/>
    </source>
</evidence>
<keyword evidence="9" id="KW-0999">Mitochondrion inner membrane</keyword>
<dbReference type="GO" id="GO:0046872">
    <property type="term" value="F:metal ion binding"/>
    <property type="evidence" value="ECO:0007669"/>
    <property type="project" value="UniProtKB-UniRule"/>
</dbReference>
<reference evidence="19 20" key="1">
    <citation type="submission" date="2024-02" db="EMBL/GenBank/DDBJ databases">
        <authorList>
            <person name="Vignale AGUSTIN F."/>
            <person name="Sosa J E."/>
            <person name="Modenutti C."/>
        </authorList>
    </citation>
    <scope>NUCLEOTIDE SEQUENCE [LARGE SCALE GENOMIC DNA]</scope>
</reference>
<dbReference type="EMBL" id="CAUOFW020003959">
    <property type="protein sequence ID" value="CAK9163124.1"/>
    <property type="molecule type" value="Genomic_DNA"/>
</dbReference>
<dbReference type="GO" id="GO:0005743">
    <property type="term" value="C:mitochondrial inner membrane"/>
    <property type="evidence" value="ECO:0007669"/>
    <property type="project" value="UniProtKB-SubCell"/>
</dbReference>
<keyword evidence="16 17" id="KW-0472">Membrane</keyword>
<evidence type="ECO:0000256" key="3">
    <source>
        <dbReference type="ARBA" id="ARBA00008388"/>
    </source>
</evidence>
<evidence type="ECO:0000256" key="17">
    <source>
        <dbReference type="RuleBase" id="RU003779"/>
    </source>
</evidence>
<proteinExistence type="inferred from homology"/>